<proteinExistence type="predicted"/>
<comment type="caution">
    <text evidence="1">The sequence shown here is derived from an EMBL/GenBank/DDBJ whole genome shotgun (WGS) entry which is preliminary data.</text>
</comment>
<name>A0A512NP65_9HYPH</name>
<organism evidence="1 2">
    <name type="scientific">Reyranella soli</name>
    <dbReference type="NCBI Taxonomy" id="1230389"/>
    <lineage>
        <taxon>Bacteria</taxon>
        <taxon>Pseudomonadati</taxon>
        <taxon>Pseudomonadota</taxon>
        <taxon>Alphaproteobacteria</taxon>
        <taxon>Hyphomicrobiales</taxon>
        <taxon>Reyranellaceae</taxon>
        <taxon>Reyranella</taxon>
    </lineage>
</organism>
<accession>A0A512NP65</accession>
<sequence>MAIQLSPEQQRWLEAQVAAGHFASLEQAVAVAVADLMAMAPDDLDWAKPLVDEAAAELDRGEGLPHDEAIARIHTVLDRQR</sequence>
<protein>
    <recommendedName>
        <fullName evidence="3">CopG family transcriptional regulator</fullName>
    </recommendedName>
</protein>
<reference evidence="1 2" key="1">
    <citation type="submission" date="2019-07" db="EMBL/GenBank/DDBJ databases">
        <title>Whole genome shotgun sequence of Reyranella soli NBRC 108950.</title>
        <authorList>
            <person name="Hosoyama A."/>
            <person name="Uohara A."/>
            <person name="Ohji S."/>
            <person name="Ichikawa N."/>
        </authorList>
    </citation>
    <scope>NUCLEOTIDE SEQUENCE [LARGE SCALE GENOMIC DNA]</scope>
    <source>
        <strain evidence="1 2">NBRC 108950</strain>
    </source>
</reference>
<dbReference type="RefSeq" id="WP_147156052.1">
    <property type="nucleotide sequence ID" value="NZ_BKAJ01000178.1"/>
</dbReference>
<gene>
    <name evidence="1" type="ORF">RSO01_78850</name>
</gene>
<evidence type="ECO:0008006" key="3">
    <source>
        <dbReference type="Google" id="ProtNLM"/>
    </source>
</evidence>
<dbReference type="OrthoDB" id="7376478at2"/>
<keyword evidence="2" id="KW-1185">Reference proteome</keyword>
<evidence type="ECO:0000313" key="1">
    <source>
        <dbReference type="EMBL" id="GEP60719.1"/>
    </source>
</evidence>
<dbReference type="EMBL" id="BKAJ01000178">
    <property type="protein sequence ID" value="GEP60719.1"/>
    <property type="molecule type" value="Genomic_DNA"/>
</dbReference>
<dbReference type="AlphaFoldDB" id="A0A512NP65"/>
<dbReference type="Proteomes" id="UP000321058">
    <property type="component" value="Unassembled WGS sequence"/>
</dbReference>
<evidence type="ECO:0000313" key="2">
    <source>
        <dbReference type="Proteomes" id="UP000321058"/>
    </source>
</evidence>